<name>A0A6J5YXG1_9ZZZZ</name>
<dbReference type="AlphaFoldDB" id="A0A6J5YXG1"/>
<gene>
    <name evidence="1" type="ORF">UFOPK3775_00275</name>
</gene>
<dbReference type="SUPFAM" id="SSF55961">
    <property type="entry name" value="Bet v1-like"/>
    <property type="match status" value="1"/>
</dbReference>
<accession>A0A6J5YXG1</accession>
<evidence type="ECO:0000313" key="1">
    <source>
        <dbReference type="EMBL" id="CAB4332333.1"/>
    </source>
</evidence>
<dbReference type="EMBL" id="CAESAK010000022">
    <property type="protein sequence ID" value="CAB4332333.1"/>
    <property type="molecule type" value="Genomic_DNA"/>
</dbReference>
<sequence>MLHSLALSVKSPRSQEETWRAIIDWKAQSNWMLQTKVWVTSHNEEGVGTSIAAFTGPLHRIYPRMKWLGVLDLMEVTAWQPPARCDVIHSGKIIKGTGTFLIEAIDSKSSYFHWSEEIQAPAPIFYLIKPFILLGVKISLARFVAQLE</sequence>
<proteinExistence type="predicted"/>
<dbReference type="CDD" id="cd07812">
    <property type="entry name" value="SRPBCC"/>
    <property type="match status" value="1"/>
</dbReference>
<reference evidence="1" key="1">
    <citation type="submission" date="2020-05" db="EMBL/GenBank/DDBJ databases">
        <authorList>
            <person name="Chiriac C."/>
            <person name="Salcher M."/>
            <person name="Ghai R."/>
            <person name="Kavagutti S V."/>
        </authorList>
    </citation>
    <scope>NUCLEOTIDE SEQUENCE</scope>
</reference>
<organism evidence="1">
    <name type="scientific">freshwater metagenome</name>
    <dbReference type="NCBI Taxonomy" id="449393"/>
    <lineage>
        <taxon>unclassified sequences</taxon>
        <taxon>metagenomes</taxon>
        <taxon>ecological metagenomes</taxon>
    </lineage>
</organism>
<protein>
    <submittedName>
        <fullName evidence="1">Unannotated protein</fullName>
    </submittedName>
</protein>